<dbReference type="AlphaFoldDB" id="A0A7W5FXP4"/>
<feature type="region of interest" description="Disordered" evidence="1">
    <location>
        <begin position="87"/>
        <end position="121"/>
    </location>
</feature>
<protein>
    <submittedName>
        <fullName evidence="6">Transposase/uncharacterized coiled-coil protein SlyX</fullName>
    </submittedName>
</protein>
<dbReference type="InterPro" id="IPR052344">
    <property type="entry name" value="Transposase-related"/>
</dbReference>
<feature type="domain" description="Transposase IS66 zinc-finger binding" evidence="3">
    <location>
        <begin position="126"/>
        <end position="168"/>
    </location>
</feature>
<dbReference type="Proteomes" id="UP000541535">
    <property type="component" value="Unassembled WGS sequence"/>
</dbReference>
<organism evidence="6 7">
    <name type="scientific">Pseudoduganella violacea</name>
    <dbReference type="NCBI Taxonomy" id="1715466"/>
    <lineage>
        <taxon>Bacteria</taxon>
        <taxon>Pseudomonadati</taxon>
        <taxon>Pseudomonadota</taxon>
        <taxon>Betaproteobacteria</taxon>
        <taxon>Burkholderiales</taxon>
        <taxon>Oxalobacteraceae</taxon>
        <taxon>Telluria group</taxon>
        <taxon>Pseudoduganella</taxon>
    </lineage>
</organism>
<name>A0A7W5FXP4_9BURK</name>
<comment type="caution">
    <text evidence="6">The sequence shown here is derived from an EMBL/GenBank/DDBJ whole genome shotgun (WGS) entry which is preliminary data.</text>
</comment>
<keyword evidence="7" id="KW-1185">Reference proteome</keyword>
<evidence type="ECO:0000259" key="4">
    <source>
        <dbReference type="Pfam" id="PF13007"/>
    </source>
</evidence>
<dbReference type="EMBL" id="JACHXD010000042">
    <property type="protein sequence ID" value="MBB3122498.1"/>
    <property type="molecule type" value="Genomic_DNA"/>
</dbReference>
<evidence type="ECO:0000313" key="7">
    <source>
        <dbReference type="Proteomes" id="UP000541535"/>
    </source>
</evidence>
<proteinExistence type="predicted"/>
<reference evidence="6 7" key="1">
    <citation type="submission" date="2020-08" db="EMBL/GenBank/DDBJ databases">
        <title>Genomic Encyclopedia of Type Strains, Phase III (KMG-III): the genomes of soil and plant-associated and newly described type strains.</title>
        <authorList>
            <person name="Whitman W."/>
        </authorList>
    </citation>
    <scope>NUCLEOTIDE SEQUENCE [LARGE SCALE GENOMIC DNA]</scope>
    <source>
        <strain evidence="6 7">CECT 8897</strain>
    </source>
</reference>
<sequence length="521" mass="57706">MLNHADLPDDIDALKALLLASERRVQERDERVAGLEAQLNTRAAEIEHLKLQIARLRRMQFGRKSEKLDYQIEQLELLLEDLQADDAEAEREMPAADPAPRQRTPRKPLPDHLPRDEKVHLPPGDACQACGGALRKLGEDVAEQLEFVPASFRVIRHVRPKLACTCCDAIVQAPAPSRPIARGIAGPGLLAHVLVAKFADHIPLYRQSVIYAREGVELERALLANWVGATSALLRPLVEAIRRHVLAGRKLHADDTPIPVLAPGNGKTKTARLWTYVRDDRASGDATPAAVWFAYTPDRKGIHPQTHLANFSGVLQADAYAGFNALYLDGTIQEAACWAHARRKFYDLHVARPSAITTEALHRIAELYGIEAEIRGKPPHERQLVRQQRAHPLLDDFGNWLRATLEKLSRKSDTAAAIQYALNLWPALLRYCDDGIIEIDNSAAERALRGVAIGRRNYLFAGADSGGERAAAIYSLIGTAKLNGIDPEAWLRHVLANIAEHPVNRVDDFLPWNCAAQLPSA</sequence>
<gene>
    <name evidence="6" type="ORF">FHS03_005600</name>
</gene>
<feature type="domain" description="Transposase TnpC homeodomain" evidence="4">
    <location>
        <begin position="48"/>
        <end position="117"/>
    </location>
</feature>
<dbReference type="Pfam" id="PF13817">
    <property type="entry name" value="DDE_Tnp_IS66_C"/>
    <property type="match status" value="1"/>
</dbReference>
<dbReference type="Pfam" id="PF13007">
    <property type="entry name" value="LZ_Tnp_IS66"/>
    <property type="match status" value="1"/>
</dbReference>
<dbReference type="InterPro" id="IPR024474">
    <property type="entry name" value="Znf_dom_IS66"/>
</dbReference>
<feature type="domain" description="Transposase IS66 C-terminal" evidence="5">
    <location>
        <begin position="475"/>
        <end position="512"/>
    </location>
</feature>
<dbReference type="Gene3D" id="1.20.5.170">
    <property type="match status" value="1"/>
</dbReference>
<evidence type="ECO:0000256" key="1">
    <source>
        <dbReference type="SAM" id="MobiDB-lite"/>
    </source>
</evidence>
<dbReference type="PANTHER" id="PTHR33678:SF1">
    <property type="entry name" value="BLL1576 PROTEIN"/>
    <property type="match status" value="1"/>
</dbReference>
<evidence type="ECO:0000313" key="6">
    <source>
        <dbReference type="EMBL" id="MBB3122498.1"/>
    </source>
</evidence>
<accession>A0A7W5FXP4</accession>
<dbReference type="InterPro" id="IPR024463">
    <property type="entry name" value="Transposase_TnpC_homeodom"/>
</dbReference>
<feature type="compositionally biased region" description="Basic and acidic residues" evidence="1">
    <location>
        <begin position="108"/>
        <end position="120"/>
    </location>
</feature>
<dbReference type="InterPro" id="IPR039552">
    <property type="entry name" value="IS66_C"/>
</dbReference>
<dbReference type="NCBIfam" id="NF033517">
    <property type="entry name" value="transpos_IS66"/>
    <property type="match status" value="1"/>
</dbReference>
<evidence type="ECO:0000259" key="5">
    <source>
        <dbReference type="Pfam" id="PF13817"/>
    </source>
</evidence>
<dbReference type="RefSeq" id="WP_183444160.1">
    <property type="nucleotide sequence ID" value="NZ_JACHXD010000042.1"/>
</dbReference>
<dbReference type="Pfam" id="PF03050">
    <property type="entry name" value="DDE_Tnp_IS66"/>
    <property type="match status" value="1"/>
</dbReference>
<evidence type="ECO:0000259" key="3">
    <source>
        <dbReference type="Pfam" id="PF13005"/>
    </source>
</evidence>
<dbReference type="InterPro" id="IPR004291">
    <property type="entry name" value="Transposase_IS66_central"/>
</dbReference>
<dbReference type="PANTHER" id="PTHR33678">
    <property type="entry name" value="BLL1576 PROTEIN"/>
    <property type="match status" value="1"/>
</dbReference>
<dbReference type="Pfam" id="PF13005">
    <property type="entry name" value="zf-IS66"/>
    <property type="match status" value="1"/>
</dbReference>
<feature type="domain" description="Transposase IS66 central" evidence="2">
    <location>
        <begin position="182"/>
        <end position="468"/>
    </location>
</feature>
<evidence type="ECO:0000259" key="2">
    <source>
        <dbReference type="Pfam" id="PF03050"/>
    </source>
</evidence>